<comment type="subcellular location">
    <subcellularLocation>
        <location evidence="1">Cell membrane</location>
        <topology evidence="1">Multi-pass membrane protein</topology>
    </subcellularLocation>
</comment>
<dbReference type="Pfam" id="PF02687">
    <property type="entry name" value="FtsX"/>
    <property type="match status" value="2"/>
</dbReference>
<feature type="transmembrane region" description="Helical" evidence="6">
    <location>
        <begin position="709"/>
        <end position="739"/>
    </location>
</feature>
<evidence type="ECO:0000313" key="10">
    <source>
        <dbReference type="Proteomes" id="UP000190897"/>
    </source>
</evidence>
<gene>
    <name evidence="9" type="ORF">SAMN05660293_01075</name>
</gene>
<evidence type="ECO:0000256" key="2">
    <source>
        <dbReference type="ARBA" id="ARBA00022475"/>
    </source>
</evidence>
<dbReference type="PANTHER" id="PTHR30572">
    <property type="entry name" value="MEMBRANE COMPONENT OF TRANSPORTER-RELATED"/>
    <property type="match status" value="1"/>
</dbReference>
<proteinExistence type="predicted"/>
<accession>A0A1T5CBI1</accession>
<feature type="transmembrane region" description="Helical" evidence="6">
    <location>
        <begin position="286"/>
        <end position="307"/>
    </location>
</feature>
<feature type="transmembrane region" description="Helical" evidence="6">
    <location>
        <begin position="428"/>
        <end position="447"/>
    </location>
</feature>
<dbReference type="AlphaFoldDB" id="A0A1T5CBI1"/>
<dbReference type="PANTHER" id="PTHR30572:SF18">
    <property type="entry name" value="ABC-TYPE MACROLIDE FAMILY EXPORT SYSTEM PERMEASE COMPONENT 2"/>
    <property type="match status" value="1"/>
</dbReference>
<dbReference type="RefSeq" id="WP_082213578.1">
    <property type="nucleotide sequence ID" value="NZ_FUZA01000001.1"/>
</dbReference>
<reference evidence="10" key="1">
    <citation type="submission" date="2017-02" db="EMBL/GenBank/DDBJ databases">
        <authorList>
            <person name="Varghese N."/>
            <person name="Submissions S."/>
        </authorList>
    </citation>
    <scope>NUCLEOTIDE SEQUENCE [LARGE SCALE GENOMIC DNA]</scope>
    <source>
        <strain evidence="10">DSM 22270</strain>
    </source>
</reference>
<evidence type="ECO:0000256" key="5">
    <source>
        <dbReference type="ARBA" id="ARBA00023136"/>
    </source>
</evidence>
<feature type="domain" description="MacB-like periplasmic core" evidence="8">
    <location>
        <begin position="478"/>
        <end position="637"/>
    </location>
</feature>
<evidence type="ECO:0000256" key="6">
    <source>
        <dbReference type="SAM" id="Phobius"/>
    </source>
</evidence>
<keyword evidence="10" id="KW-1185">Reference proteome</keyword>
<evidence type="ECO:0000313" key="9">
    <source>
        <dbReference type="EMBL" id="SKB56808.1"/>
    </source>
</evidence>
<feature type="transmembrane region" description="Helical" evidence="6">
    <location>
        <begin position="332"/>
        <end position="359"/>
    </location>
</feature>
<feature type="transmembrane region" description="Helical" evidence="6">
    <location>
        <begin position="673"/>
        <end position="697"/>
    </location>
</feature>
<keyword evidence="2" id="KW-1003">Cell membrane</keyword>
<protein>
    <submittedName>
        <fullName evidence="9">MacB-like core domain-containing protein</fullName>
    </submittedName>
</protein>
<organism evidence="9 10">
    <name type="scientific">Dyadobacter psychrophilus</name>
    <dbReference type="NCBI Taxonomy" id="651661"/>
    <lineage>
        <taxon>Bacteria</taxon>
        <taxon>Pseudomonadati</taxon>
        <taxon>Bacteroidota</taxon>
        <taxon>Cytophagia</taxon>
        <taxon>Cytophagales</taxon>
        <taxon>Spirosomataceae</taxon>
        <taxon>Dyadobacter</taxon>
    </lineage>
</organism>
<dbReference type="InterPro" id="IPR003838">
    <property type="entry name" value="ABC3_permease_C"/>
</dbReference>
<evidence type="ECO:0000259" key="8">
    <source>
        <dbReference type="Pfam" id="PF12704"/>
    </source>
</evidence>
<evidence type="ECO:0000256" key="4">
    <source>
        <dbReference type="ARBA" id="ARBA00022989"/>
    </source>
</evidence>
<feature type="transmembrane region" description="Helical" evidence="6">
    <location>
        <begin position="21"/>
        <end position="41"/>
    </location>
</feature>
<feature type="domain" description="ABC3 transporter permease C-terminal" evidence="7">
    <location>
        <begin position="292"/>
        <end position="405"/>
    </location>
</feature>
<name>A0A1T5CBI1_9BACT</name>
<feature type="domain" description="ABC3 transporter permease C-terminal" evidence="7">
    <location>
        <begin position="676"/>
        <end position="788"/>
    </location>
</feature>
<sequence length="796" mass="89597">MLGSQIKIAFRNLRSAGLFTTLNVAGLTGGMVAAVFILLWVQNELSFDNFHNKSDRISRIVTHLKVSKEETWHWSNTPLLLAEETKVIPEIEAVTRVNTASNLPVCIGDRKIAGENAVYVDTNWFSLFDYQFVDGSAMQFGAAIRNVAITEAKARQLFGRTNVAGTIMRIDTLDYTVAAVYKNNPPNSSFQYDYILPLSAYLANPRTYEGDKSWNQFNYQTFVLLRHDADRKKVAAKLTALISKFKKDDDGKPSSDIVLEAEPLTNMHFNTELQGSDKSKGDRKTIYIFFGMALVILLVACINYVNITTARASIRSKEVGVKKLLGAKHSHLFAQFMTESVLTCLMAFGLALLLIFVLLPLFNDVTEKTFELSFSNKPLWFVLIGTTVIAILLTGIYPSLLLSSFKPFEILRGSNVLGSSSASFRKGLVVLQFTVTIVFLISALVVFQQMKFIREKELGYDRAHAFGFRMPWAMKNKIQPTTFKERLLRESSIADVTISSQSIVQINSSTTGSYDWDGRPKDFNPIVSQLAVESNFQSMFGLKIAEGRWFDDNRTTDKQNVVLNETAVRKLMLKKPVIGKRFDFHGKKGVVIGVVKDFHYKSLREKIEPLVLFNDLSWSMGIYVKAQPGKDAEAIRATQKVWEEMIPNYPLEYTFLDETYNKIYKNEAKTATLFNTFTTIAVLISSLGLFGLATFTAERRMKEIGIRKVLGASVTAIVSLLSKDFLMLILISIVVASPVGYYFMDKWLRGFEYKIDLKWWLFAIAGSAAIFIAMFTISYQSIKAALTNPVKSLKTE</sequence>
<dbReference type="OrthoDB" id="905589at2"/>
<dbReference type="Proteomes" id="UP000190897">
    <property type="component" value="Unassembled WGS sequence"/>
</dbReference>
<keyword evidence="4 6" id="KW-1133">Transmembrane helix</keyword>
<evidence type="ECO:0000256" key="3">
    <source>
        <dbReference type="ARBA" id="ARBA00022692"/>
    </source>
</evidence>
<feature type="transmembrane region" description="Helical" evidence="6">
    <location>
        <begin position="759"/>
        <end position="779"/>
    </location>
</feature>
<dbReference type="GO" id="GO:0022857">
    <property type="term" value="F:transmembrane transporter activity"/>
    <property type="evidence" value="ECO:0007669"/>
    <property type="project" value="TreeGrafter"/>
</dbReference>
<dbReference type="InterPro" id="IPR050250">
    <property type="entry name" value="Macrolide_Exporter_MacB"/>
</dbReference>
<feature type="domain" description="MacB-like periplasmic core" evidence="8">
    <location>
        <begin position="20"/>
        <end position="241"/>
    </location>
</feature>
<dbReference type="Pfam" id="PF12704">
    <property type="entry name" value="MacB_PCD"/>
    <property type="match status" value="2"/>
</dbReference>
<evidence type="ECO:0000259" key="7">
    <source>
        <dbReference type="Pfam" id="PF02687"/>
    </source>
</evidence>
<keyword evidence="3 6" id="KW-0812">Transmembrane</keyword>
<dbReference type="GO" id="GO:0005886">
    <property type="term" value="C:plasma membrane"/>
    <property type="evidence" value="ECO:0007669"/>
    <property type="project" value="UniProtKB-SubCell"/>
</dbReference>
<keyword evidence="5 6" id="KW-0472">Membrane</keyword>
<feature type="transmembrane region" description="Helical" evidence="6">
    <location>
        <begin position="379"/>
        <end position="402"/>
    </location>
</feature>
<dbReference type="EMBL" id="FUZA01000001">
    <property type="protein sequence ID" value="SKB56808.1"/>
    <property type="molecule type" value="Genomic_DNA"/>
</dbReference>
<dbReference type="InterPro" id="IPR025857">
    <property type="entry name" value="MacB_PCD"/>
</dbReference>
<dbReference type="STRING" id="651661.SAMN05660293_01075"/>
<evidence type="ECO:0000256" key="1">
    <source>
        <dbReference type="ARBA" id="ARBA00004651"/>
    </source>
</evidence>